<evidence type="ECO:0000313" key="1">
    <source>
        <dbReference type="EMBL" id="KFF17346.1"/>
    </source>
</evidence>
<keyword evidence="4" id="KW-1185">Reference proteome</keyword>
<reference evidence="1 3" key="1">
    <citation type="submission" date="2014-07" db="EMBL/GenBank/DDBJ databases">
        <title>Genome of Flavobacterium hydatis DSM 2063.</title>
        <authorList>
            <person name="Pipes S.E."/>
            <person name="Stropko S.J."/>
            <person name="Newman J.D."/>
        </authorList>
    </citation>
    <scope>NUCLEOTIDE SEQUENCE [LARGE SCALE GENOMIC DNA]</scope>
    <source>
        <strain evidence="1 3">DSM 2063</strain>
    </source>
</reference>
<dbReference type="AlphaFoldDB" id="A0A086AKY2"/>
<evidence type="ECO:0000313" key="3">
    <source>
        <dbReference type="Proteomes" id="UP000028712"/>
    </source>
</evidence>
<organism evidence="1 3">
    <name type="scientific">Flavobacterium hydatis</name>
    <name type="common">Cytophaga aquatilis</name>
    <dbReference type="NCBI Taxonomy" id="991"/>
    <lineage>
        <taxon>Bacteria</taxon>
        <taxon>Pseudomonadati</taxon>
        <taxon>Bacteroidota</taxon>
        <taxon>Flavobacteriia</taxon>
        <taxon>Flavobacteriales</taxon>
        <taxon>Flavobacteriaceae</taxon>
        <taxon>Flavobacterium</taxon>
    </lineage>
</organism>
<dbReference type="EMBL" id="MUGY01000008">
    <property type="protein sequence ID" value="OXA95179.1"/>
    <property type="molecule type" value="Genomic_DNA"/>
</dbReference>
<reference evidence="2 4" key="2">
    <citation type="submission" date="2016-11" db="EMBL/GenBank/DDBJ databases">
        <title>Whole genomes of Flavobacteriaceae.</title>
        <authorList>
            <person name="Stine C."/>
            <person name="Li C."/>
            <person name="Tadesse D."/>
        </authorList>
    </citation>
    <scope>NUCLEOTIDE SEQUENCE [LARGE SCALE GENOMIC DNA]</scope>
    <source>
        <strain evidence="2 4">ATCC 29551</strain>
    </source>
</reference>
<dbReference type="STRING" id="991.IW20_08365"/>
<evidence type="ECO:0000313" key="4">
    <source>
        <dbReference type="Proteomes" id="UP000198424"/>
    </source>
</evidence>
<dbReference type="RefSeq" id="WP_035620748.1">
    <property type="nucleotide sequence ID" value="NZ_JBEWQG010000003.1"/>
</dbReference>
<sequence>MGIALNFNELNIERYTKPLVKDTEYIGILSGIINFMQWNVRRRLNRHLGKLIQGLENTDTESFTKATPEQLENLLIDVNNAIQQITKLDEDFSKVDYLKKSKVHEKIEKILAAFYKIESILHKTKYKNIPIEKTSPKIIEGITKMNRRNMSKLISF</sequence>
<name>A0A086AKY2_FLAHY</name>
<evidence type="ECO:0000313" key="2">
    <source>
        <dbReference type="EMBL" id="OXA95179.1"/>
    </source>
</evidence>
<comment type="caution">
    <text evidence="1">The sequence shown here is derived from an EMBL/GenBank/DDBJ whole genome shotgun (WGS) entry which is preliminary data.</text>
</comment>
<dbReference type="Proteomes" id="UP000198424">
    <property type="component" value="Unassembled WGS sequence"/>
</dbReference>
<accession>A0A086AKY2</accession>
<proteinExistence type="predicted"/>
<dbReference type="OrthoDB" id="1447843at2"/>
<dbReference type="Proteomes" id="UP000028712">
    <property type="component" value="Unassembled WGS sequence"/>
</dbReference>
<protein>
    <submittedName>
        <fullName evidence="1">Uncharacterized protein</fullName>
    </submittedName>
</protein>
<dbReference type="EMBL" id="JPRM01000010">
    <property type="protein sequence ID" value="KFF17346.1"/>
    <property type="molecule type" value="Genomic_DNA"/>
</dbReference>
<gene>
    <name evidence="2" type="ORF">B0A62_09780</name>
    <name evidence="1" type="ORF">IW20_08365</name>
</gene>